<dbReference type="InterPro" id="IPR012659">
    <property type="entry name" value="CHP02444"/>
</dbReference>
<sequence>MQQGAQMDQDKSAADHWQFSLAVYTRDGVAEHCLTLQHTLGLDVNVLLLMLWAARRWGNAPTAEQIADADSEICAWRREIVIPLRQLRTRLKSGPAPAPDAMTDVLRQDIKRLELDAERMQQEVLAQWVKEQTQAIPGAAHGGTVQQMMVMSQVRDDAWSDPATQKNASAPQRSSVALADTAENARQLAVLEQTAVRVVAHYEAQYDGPAYGQAAIVEGGAAGLAADEHTADPWVALQHAHQVVLAAVAVFASA</sequence>
<evidence type="ECO:0000313" key="1">
    <source>
        <dbReference type="EMBL" id="HBP29321.1"/>
    </source>
</evidence>
<dbReference type="NCBIfam" id="TIGR02444">
    <property type="entry name" value="TIGR02444 family protein"/>
    <property type="match status" value="1"/>
</dbReference>
<comment type="caution">
    <text evidence="1">The sequence shown here is derived from an EMBL/GenBank/DDBJ whole genome shotgun (WGS) entry which is preliminary data.</text>
</comment>
<proteinExistence type="predicted"/>
<accession>A0A356LFH2</accession>
<name>A0A356LFH2_9BURK</name>
<dbReference type="Pfam" id="PF09523">
    <property type="entry name" value="DUF2390"/>
    <property type="match status" value="1"/>
</dbReference>
<dbReference type="Proteomes" id="UP000264036">
    <property type="component" value="Unassembled WGS sequence"/>
</dbReference>
<organism evidence="1 2">
    <name type="scientific">Advenella kashmirensis</name>
    <dbReference type="NCBI Taxonomy" id="310575"/>
    <lineage>
        <taxon>Bacteria</taxon>
        <taxon>Pseudomonadati</taxon>
        <taxon>Pseudomonadota</taxon>
        <taxon>Betaproteobacteria</taxon>
        <taxon>Burkholderiales</taxon>
        <taxon>Alcaligenaceae</taxon>
    </lineage>
</organism>
<evidence type="ECO:0000313" key="2">
    <source>
        <dbReference type="Proteomes" id="UP000264036"/>
    </source>
</evidence>
<protein>
    <submittedName>
        <fullName evidence="1">TIGR02444 family protein</fullName>
    </submittedName>
</protein>
<reference evidence="1 2" key="1">
    <citation type="journal article" date="2018" name="Nat. Biotechnol.">
        <title>A standardized bacterial taxonomy based on genome phylogeny substantially revises the tree of life.</title>
        <authorList>
            <person name="Parks D.H."/>
            <person name="Chuvochina M."/>
            <person name="Waite D.W."/>
            <person name="Rinke C."/>
            <person name="Skarshewski A."/>
            <person name="Chaumeil P.A."/>
            <person name="Hugenholtz P."/>
        </authorList>
    </citation>
    <scope>NUCLEOTIDE SEQUENCE [LARGE SCALE GENOMIC DNA]</scope>
    <source>
        <strain evidence="1">UBA10707</strain>
    </source>
</reference>
<gene>
    <name evidence="1" type="ORF">DD666_07885</name>
</gene>
<dbReference type="AlphaFoldDB" id="A0A356LFH2"/>
<dbReference type="EMBL" id="DOEK01000019">
    <property type="protein sequence ID" value="HBP29321.1"/>
    <property type="molecule type" value="Genomic_DNA"/>
</dbReference>